<dbReference type="GO" id="GO:0019863">
    <property type="term" value="F:IgE binding"/>
    <property type="evidence" value="ECO:0007669"/>
    <property type="project" value="UniProtKB-KW"/>
</dbReference>
<dbReference type="InterPro" id="IPR013785">
    <property type="entry name" value="Aldolase_TIM"/>
</dbReference>
<dbReference type="SUPFAM" id="SSF51351">
    <property type="entry name" value="Triosephosphate isomerase (TIM)"/>
    <property type="match status" value="1"/>
</dbReference>
<dbReference type="GO" id="GO:0006096">
    <property type="term" value="P:glycolytic process"/>
    <property type="evidence" value="ECO:0007669"/>
    <property type="project" value="UniProtKB-KW"/>
</dbReference>
<dbReference type="InterPro" id="IPR020861">
    <property type="entry name" value="Triosephosphate_isomerase_AS"/>
</dbReference>
<dbReference type="InterPro" id="IPR035990">
    <property type="entry name" value="TIM_sf"/>
</dbReference>
<evidence type="ECO:0000256" key="12">
    <source>
        <dbReference type="ARBA" id="ARBA00022972"/>
    </source>
</evidence>
<dbReference type="SUPFAM" id="SSF52058">
    <property type="entry name" value="L domain-like"/>
    <property type="match status" value="1"/>
</dbReference>
<evidence type="ECO:0000256" key="14">
    <source>
        <dbReference type="ARBA" id="ARBA00023235"/>
    </source>
</evidence>
<dbReference type="PROSITE" id="PS51440">
    <property type="entry name" value="TIM_2"/>
    <property type="match status" value="1"/>
</dbReference>
<feature type="region of interest" description="Disordered" evidence="15">
    <location>
        <begin position="375"/>
        <end position="403"/>
    </location>
</feature>
<evidence type="ECO:0000256" key="13">
    <source>
        <dbReference type="ARBA" id="ARBA00023152"/>
    </source>
</evidence>
<reference evidence="17" key="1">
    <citation type="submission" date="2020-11" db="EMBL/GenBank/DDBJ databases">
        <authorList>
            <person name="Tran Van P."/>
        </authorList>
    </citation>
    <scope>NUCLEOTIDE SEQUENCE</scope>
</reference>
<evidence type="ECO:0000256" key="2">
    <source>
        <dbReference type="ARBA" id="ARBA00004680"/>
    </source>
</evidence>
<keyword evidence="12" id="KW-0389">IgE-binding protein</keyword>
<dbReference type="NCBIfam" id="TIGR00419">
    <property type="entry name" value="tim"/>
    <property type="match status" value="1"/>
</dbReference>
<dbReference type="CDD" id="cd00311">
    <property type="entry name" value="TIM"/>
    <property type="match status" value="1"/>
</dbReference>
<feature type="compositionally biased region" description="Polar residues" evidence="15">
    <location>
        <begin position="627"/>
        <end position="638"/>
    </location>
</feature>
<dbReference type="OrthoDB" id="6715177at2759"/>
<dbReference type="InterPro" id="IPR003591">
    <property type="entry name" value="Leu-rich_rpt_typical-subtyp"/>
</dbReference>
<evidence type="ECO:0000256" key="10">
    <source>
        <dbReference type="ARBA" id="ARBA00022614"/>
    </source>
</evidence>
<dbReference type="SMART" id="SM00369">
    <property type="entry name" value="LRR_TYP"/>
    <property type="match status" value="4"/>
</dbReference>
<dbReference type="PROSITE" id="PS51450">
    <property type="entry name" value="LRR"/>
    <property type="match status" value="2"/>
</dbReference>
<evidence type="ECO:0000256" key="16">
    <source>
        <dbReference type="SAM" id="SignalP"/>
    </source>
</evidence>
<evidence type="ECO:0000313" key="18">
    <source>
        <dbReference type="Proteomes" id="UP000678499"/>
    </source>
</evidence>
<evidence type="ECO:0000256" key="5">
    <source>
        <dbReference type="ARBA" id="ARBA00011738"/>
    </source>
</evidence>
<dbReference type="EC" id="5.3.1.1" evidence="6"/>
<evidence type="ECO:0000256" key="3">
    <source>
        <dbReference type="ARBA" id="ARBA00004742"/>
    </source>
</evidence>
<dbReference type="PANTHER" id="PTHR21139:SF2">
    <property type="entry name" value="TRIOSEPHOSPHATE ISOMERASE"/>
    <property type="match status" value="1"/>
</dbReference>
<dbReference type="InterPro" id="IPR001611">
    <property type="entry name" value="Leu-rich_rpt"/>
</dbReference>
<dbReference type="InterPro" id="IPR022896">
    <property type="entry name" value="TrioseP_Isoase_bac/euk"/>
</dbReference>
<keyword evidence="9" id="KW-0963">Cytoplasm</keyword>
<feature type="compositionally biased region" description="Polar residues" evidence="15">
    <location>
        <begin position="480"/>
        <end position="494"/>
    </location>
</feature>
<evidence type="ECO:0000256" key="6">
    <source>
        <dbReference type="ARBA" id="ARBA00011940"/>
    </source>
</evidence>
<comment type="catalytic activity">
    <reaction evidence="1">
        <text>D-glyceraldehyde 3-phosphate = dihydroxyacetone phosphate</text>
        <dbReference type="Rhea" id="RHEA:18585"/>
        <dbReference type="ChEBI" id="CHEBI:57642"/>
        <dbReference type="ChEBI" id="CHEBI:59776"/>
        <dbReference type="EC" id="5.3.1.1"/>
    </reaction>
</comment>
<dbReference type="Pfam" id="PF13855">
    <property type="entry name" value="LRR_8"/>
    <property type="match status" value="1"/>
</dbReference>
<dbReference type="GO" id="GO:0019563">
    <property type="term" value="P:glycerol catabolic process"/>
    <property type="evidence" value="ECO:0007669"/>
    <property type="project" value="TreeGrafter"/>
</dbReference>
<accession>A0A7R9GF05</accession>
<dbReference type="Gene3D" id="3.20.20.70">
    <property type="entry name" value="Aldolase class I"/>
    <property type="match status" value="1"/>
</dbReference>
<comment type="similarity">
    <text evidence="4">Belongs to the triosephosphate isomerase family.</text>
</comment>
<evidence type="ECO:0000256" key="7">
    <source>
        <dbReference type="ARBA" id="ARBA00019397"/>
    </source>
</evidence>
<evidence type="ECO:0000256" key="11">
    <source>
        <dbReference type="ARBA" id="ARBA00022737"/>
    </source>
</evidence>
<evidence type="ECO:0000313" key="17">
    <source>
        <dbReference type="EMBL" id="CAD7278469.1"/>
    </source>
</evidence>
<feature type="compositionally biased region" description="Basic and acidic residues" evidence="15">
    <location>
        <begin position="465"/>
        <end position="479"/>
    </location>
</feature>
<organism evidence="17">
    <name type="scientific">Notodromas monacha</name>
    <dbReference type="NCBI Taxonomy" id="399045"/>
    <lineage>
        <taxon>Eukaryota</taxon>
        <taxon>Metazoa</taxon>
        <taxon>Ecdysozoa</taxon>
        <taxon>Arthropoda</taxon>
        <taxon>Crustacea</taxon>
        <taxon>Oligostraca</taxon>
        <taxon>Ostracoda</taxon>
        <taxon>Podocopa</taxon>
        <taxon>Podocopida</taxon>
        <taxon>Cypridocopina</taxon>
        <taxon>Cypridoidea</taxon>
        <taxon>Cyprididae</taxon>
        <taxon>Notodromas</taxon>
    </lineage>
</organism>
<dbReference type="GO" id="GO:0005829">
    <property type="term" value="C:cytosol"/>
    <property type="evidence" value="ECO:0007669"/>
    <property type="project" value="TreeGrafter"/>
</dbReference>
<dbReference type="Proteomes" id="UP000678499">
    <property type="component" value="Unassembled WGS sequence"/>
</dbReference>
<keyword evidence="11" id="KW-0677">Repeat</keyword>
<evidence type="ECO:0000256" key="4">
    <source>
        <dbReference type="ARBA" id="ARBA00007422"/>
    </source>
</evidence>
<feature type="compositionally biased region" description="Basic and acidic residues" evidence="15">
    <location>
        <begin position="525"/>
        <end position="534"/>
    </location>
</feature>
<keyword evidence="8" id="KW-0312">Gluconeogenesis</keyword>
<feature type="region of interest" description="Disordered" evidence="15">
    <location>
        <begin position="621"/>
        <end position="708"/>
    </location>
</feature>
<proteinExistence type="inferred from homology"/>
<dbReference type="AlphaFoldDB" id="A0A7R9GF05"/>
<keyword evidence="16" id="KW-0732">Signal</keyword>
<feature type="compositionally biased region" description="Basic and acidic residues" evidence="15">
    <location>
        <begin position="656"/>
        <end position="672"/>
    </location>
</feature>
<feature type="compositionally biased region" description="Polar residues" evidence="15">
    <location>
        <begin position="506"/>
        <end position="516"/>
    </location>
</feature>
<dbReference type="HAMAP" id="MF_00147_B">
    <property type="entry name" value="TIM_B"/>
    <property type="match status" value="1"/>
</dbReference>
<evidence type="ECO:0000256" key="8">
    <source>
        <dbReference type="ARBA" id="ARBA00022432"/>
    </source>
</evidence>
<keyword evidence="18" id="KW-1185">Reference proteome</keyword>
<dbReference type="GO" id="GO:0006094">
    <property type="term" value="P:gluconeogenesis"/>
    <property type="evidence" value="ECO:0007669"/>
    <property type="project" value="UniProtKB-KW"/>
</dbReference>
<dbReference type="InterPro" id="IPR032675">
    <property type="entry name" value="LRR_dom_sf"/>
</dbReference>
<evidence type="ECO:0000256" key="1">
    <source>
        <dbReference type="ARBA" id="ARBA00000474"/>
    </source>
</evidence>
<comment type="pathway">
    <text evidence="3">Carbohydrate biosynthesis; gluconeogenesis.</text>
</comment>
<dbReference type="InterPro" id="IPR000652">
    <property type="entry name" value="Triosephosphate_isomerase"/>
</dbReference>
<comment type="pathway">
    <text evidence="2">Carbohydrate degradation; glycolysis; D-glyceraldehyde 3-phosphate from glycerone phosphate: step 1/1.</text>
</comment>
<keyword evidence="13" id="KW-0324">Glycolysis</keyword>
<evidence type="ECO:0000256" key="9">
    <source>
        <dbReference type="ARBA" id="ARBA00022490"/>
    </source>
</evidence>
<evidence type="ECO:0000256" key="15">
    <source>
        <dbReference type="SAM" id="MobiDB-lite"/>
    </source>
</evidence>
<dbReference type="EMBL" id="CAJPEX010001241">
    <property type="protein sequence ID" value="CAG0918621.1"/>
    <property type="molecule type" value="Genomic_DNA"/>
</dbReference>
<dbReference type="PANTHER" id="PTHR21139">
    <property type="entry name" value="TRIOSEPHOSPHATE ISOMERASE"/>
    <property type="match status" value="1"/>
</dbReference>
<keyword evidence="14" id="KW-0413">Isomerase</keyword>
<feature type="compositionally biased region" description="Basic and acidic residues" evidence="15">
    <location>
        <begin position="691"/>
        <end position="703"/>
    </location>
</feature>
<name>A0A7R9GF05_9CRUS</name>
<comment type="subunit">
    <text evidence="5">Homodimer.</text>
</comment>
<keyword evidence="10" id="KW-0433">Leucine-rich repeat</keyword>
<feature type="chain" id="PRO_5036210712" description="Triosephosphate isomerase" evidence="16">
    <location>
        <begin position="27"/>
        <end position="969"/>
    </location>
</feature>
<dbReference type="Gene3D" id="3.80.10.10">
    <property type="entry name" value="Ribonuclease Inhibitor"/>
    <property type="match status" value="2"/>
</dbReference>
<feature type="compositionally biased region" description="Polar residues" evidence="15">
    <location>
        <begin position="673"/>
        <end position="690"/>
    </location>
</feature>
<protein>
    <recommendedName>
        <fullName evidence="7">Triosephosphate isomerase</fullName>
        <ecNumber evidence="6">5.3.1.1</ecNumber>
    </recommendedName>
</protein>
<dbReference type="PROSITE" id="PS00171">
    <property type="entry name" value="TIM_1"/>
    <property type="match status" value="1"/>
</dbReference>
<dbReference type="EMBL" id="OA883278">
    <property type="protein sequence ID" value="CAD7278469.1"/>
    <property type="molecule type" value="Genomic_DNA"/>
</dbReference>
<dbReference type="Pfam" id="PF00121">
    <property type="entry name" value="TIM"/>
    <property type="match status" value="1"/>
</dbReference>
<gene>
    <name evidence="17" type="ORF">NMOB1V02_LOCUS6171</name>
</gene>
<feature type="region of interest" description="Disordered" evidence="15">
    <location>
        <begin position="465"/>
        <end position="541"/>
    </location>
</feature>
<dbReference type="GO" id="GO:0004807">
    <property type="term" value="F:triose-phosphate isomerase activity"/>
    <property type="evidence" value="ECO:0007669"/>
    <property type="project" value="UniProtKB-EC"/>
</dbReference>
<dbReference type="GO" id="GO:0046166">
    <property type="term" value="P:glyceraldehyde-3-phosphate biosynthetic process"/>
    <property type="evidence" value="ECO:0007669"/>
    <property type="project" value="TreeGrafter"/>
</dbReference>
<sequence>MKPFEMVPNFLVLHVLTMILVASVWTQNLCPAPDDIQPCTCHEDTTNYSADIDCSSVADTDHLQEIFARDAFMPTNLMSFFSTGSALQQLTPRIFGNVTFRKIIISGSAVQSVDMNALLSMAGSLEEFIAPGSRIKHFPFEILPVMSKLRALDLSRNNLRKIEKVVSNSLTHVNLQGNIIENIPEDTFLKAVQLVDLKIGGNNFTTLPKGFLQDLKSLRAVDISLGTITILEASSLAFTSKKVKELWLNMNFINEISHLAFDPDGIENTAIHLENNALSQIPEETFKPLFVAFDHSKESTGFLHLDGNPIICDCRIQWLAENTKFLKKVSGRCRDGTPLHSLNASILREVCSKRKPASSEESVPHPDAVYMIKKEQKSASSSEETVTHSDAEDDGTSLRKRSSLRSVPLSEALQRLAPQETRIEINKCVLDDESFEVTTTEDIIPTTRNDRKIKIIPMNGKEHSEFEIPVHPGNHEHDTFNNNPRESEDLSITQQEDDHKNHHSSSESSPTFTANNKRNHHRHFRGESSEEQSKTETIINSDERLTSYLHRRHRFQRATFNNPRQIHEDYSFFDDSNNVATPSLSFDDRSSMRKRNTYPATAHENELMLTTARYYDDDHSELEMPSEQEQSSANGETTEFNDEFMSMNNKKRRNRIKELQENDASHDREDLSHVNTFSTPDNVESIPNSRESTHHDDHSKTESNECSSVVRRGRFSGVSGKMANRKFFVGGNWKMNGDKKGIDGIVEFLSAGPIDSSAEVVCGAPQCYLDYARQKLPANFGVAAQNCYKVSKGAFTGEISPAMIKDLGCEWVILGHSERRSIFGESDEIVADKCVHALEEGLSVIACIGEKLEERESGQTEAVVFRQTKAIADKVKNWDKVVLAYEPVWAIGTGKTASPEQAQEVHVKLREWLKANVSAAVAEKTRIIYGGSVTAGNCKDLVKGGDIDGFLVGGASLKPEFIQIINTKM</sequence>
<feature type="signal peptide" evidence="16">
    <location>
        <begin position="1"/>
        <end position="26"/>
    </location>
</feature>
<dbReference type="FunFam" id="3.20.20.70:FF:000025">
    <property type="entry name" value="Triosephosphate isomerase"/>
    <property type="match status" value="1"/>
</dbReference>